<reference evidence="2 3" key="1">
    <citation type="submission" date="2020-08" db="EMBL/GenBank/DDBJ databases">
        <authorList>
            <person name="Ramaprasad A."/>
        </authorList>
    </citation>
    <scope>NUCLEOTIDE SEQUENCE [LARGE SCALE GENOMIC DNA]</scope>
</reference>
<dbReference type="InterPro" id="IPR018800">
    <property type="entry name" value="PRCC"/>
</dbReference>
<dbReference type="Pfam" id="PF10253">
    <property type="entry name" value="PRCC"/>
    <property type="match status" value="1"/>
</dbReference>
<organism evidence="2 3">
    <name type="scientific">Plasmodium vinckei lentum</name>
    <dbReference type="NCBI Taxonomy" id="138297"/>
    <lineage>
        <taxon>Eukaryota</taxon>
        <taxon>Sar</taxon>
        <taxon>Alveolata</taxon>
        <taxon>Apicomplexa</taxon>
        <taxon>Aconoidasida</taxon>
        <taxon>Haemosporida</taxon>
        <taxon>Plasmodiidae</taxon>
        <taxon>Plasmodium</taxon>
        <taxon>Plasmodium (Vinckeia)</taxon>
    </lineage>
</organism>
<gene>
    <name evidence="2" type="ORF">PVLDE_1307240</name>
</gene>
<feature type="compositionally biased region" description="Polar residues" evidence="1">
    <location>
        <begin position="154"/>
        <end position="167"/>
    </location>
</feature>
<evidence type="ECO:0000313" key="3">
    <source>
        <dbReference type="Proteomes" id="UP000515308"/>
    </source>
</evidence>
<accession>A0A6V7SSL9</accession>
<feature type="compositionally biased region" description="Basic and acidic residues" evidence="1">
    <location>
        <begin position="21"/>
        <end position="70"/>
    </location>
</feature>
<protein>
    <submittedName>
        <fullName evidence="2">Uncharacterized protein</fullName>
    </submittedName>
</protein>
<feature type="region of interest" description="Disordered" evidence="1">
    <location>
        <begin position="1"/>
        <end position="190"/>
    </location>
</feature>
<dbReference type="EMBL" id="LR865375">
    <property type="protein sequence ID" value="CAD2102676.1"/>
    <property type="molecule type" value="Genomic_DNA"/>
</dbReference>
<dbReference type="AlphaFoldDB" id="A0A6V7SSL9"/>
<dbReference type="VEuPathDB" id="PlasmoDB:PVLDE_1307240"/>
<feature type="compositionally biased region" description="Acidic residues" evidence="1">
    <location>
        <begin position="96"/>
        <end position="106"/>
    </location>
</feature>
<dbReference type="Proteomes" id="UP000515308">
    <property type="component" value="Chromosome PVLDE_13"/>
</dbReference>
<feature type="compositionally biased region" description="Basic and acidic residues" evidence="1">
    <location>
        <begin position="168"/>
        <end position="186"/>
    </location>
</feature>
<feature type="compositionally biased region" description="Basic and acidic residues" evidence="1">
    <location>
        <begin position="136"/>
        <end position="153"/>
    </location>
</feature>
<proteinExistence type="predicted"/>
<evidence type="ECO:0000313" key="2">
    <source>
        <dbReference type="EMBL" id="CAD2102676.1"/>
    </source>
</evidence>
<sequence>MAKRGKKTDKTQKNANQLENKQVKEENNLKTKHEESPKKNDKTVNQNDIEKISQTKVINTHEDKIKETEVTKFIIKQPNNMESKKNLENLLAYYDSSDEQDDEVEPSEEKVNPQTKNTASSSEDSEDSESSDEFQNPDHDISTNNKKHNEDTTKNTIVETNQNNSIKNDTKIENREHNKINEEKSKTTNPSVNKEAYKINQNCMANLQNSYNTNYNNMPMPLNNMNNAYQNYPTNMPYQDYNYPPNFANNNYLQNYQANYNYYNTMYSTNYLPPDNYHSTFPNYHQPTNNSSQINVNKNFDKLFNNQYFSKDNKKINAEFKNIPVINQKEILKDWKPTIVEEEKKSKKYDIKTKVYNPTNNTFDKVIIHGKNQKRKHQINWLAKEAVEKEYEILQKVNHNKRRTTNDKYGW</sequence>
<evidence type="ECO:0000256" key="1">
    <source>
        <dbReference type="SAM" id="MobiDB-lite"/>
    </source>
</evidence>
<feature type="compositionally biased region" description="Acidic residues" evidence="1">
    <location>
        <begin position="123"/>
        <end position="132"/>
    </location>
</feature>
<name>A0A6V7SSL9_PLAVN</name>